<gene>
    <name evidence="3" type="ORF">Tci_030393</name>
</gene>
<sequence length="357" mass="41255">MVDDDLDEVETIKVFEKKNLKYDIKDETLEIDEIVNIKESRNHPLENVTGNLNQRILDESWIIAMQEELNHFIGNDVWELVPQPKNMTIIGTKWVFRNKLDGNNVVSQNKARLVAQGYNQQEGIDYDETYAPVTRLESIRILLAYAFALDFKLFQMDVKSAFLNDLIDEEVYVAQPSGFTDFENSDHVYRLKKALYDLKQAPKAWSVGSSGNTNGLDAIVSKLDNLGRDIKKLKENVHAIQVGCQIYKGTHFDKECPLNEEVKEVEKVKYREFRRIAPFNRSTGAKFRVGPPWYYTRTDDHPPYEEKRPTLEELMNKHQEESARRSTKIELTKELHSRNTNGAPSSTTEECKAVYAD</sequence>
<feature type="domain" description="Reverse transcriptase Ty1/copia-type" evidence="2">
    <location>
        <begin position="75"/>
        <end position="206"/>
    </location>
</feature>
<feature type="region of interest" description="Disordered" evidence="1">
    <location>
        <begin position="313"/>
        <end position="357"/>
    </location>
</feature>
<evidence type="ECO:0000259" key="2">
    <source>
        <dbReference type="Pfam" id="PF07727"/>
    </source>
</evidence>
<evidence type="ECO:0000313" key="3">
    <source>
        <dbReference type="EMBL" id="GEU58415.1"/>
    </source>
</evidence>
<evidence type="ECO:0000256" key="1">
    <source>
        <dbReference type="SAM" id="MobiDB-lite"/>
    </source>
</evidence>
<feature type="compositionally biased region" description="Basic and acidic residues" evidence="1">
    <location>
        <begin position="313"/>
        <end position="337"/>
    </location>
</feature>
<organism evidence="3">
    <name type="scientific">Tanacetum cinerariifolium</name>
    <name type="common">Dalmatian daisy</name>
    <name type="synonym">Chrysanthemum cinerariifolium</name>
    <dbReference type="NCBI Taxonomy" id="118510"/>
    <lineage>
        <taxon>Eukaryota</taxon>
        <taxon>Viridiplantae</taxon>
        <taxon>Streptophyta</taxon>
        <taxon>Embryophyta</taxon>
        <taxon>Tracheophyta</taxon>
        <taxon>Spermatophyta</taxon>
        <taxon>Magnoliopsida</taxon>
        <taxon>eudicotyledons</taxon>
        <taxon>Gunneridae</taxon>
        <taxon>Pentapetalae</taxon>
        <taxon>asterids</taxon>
        <taxon>campanulids</taxon>
        <taxon>Asterales</taxon>
        <taxon>Asteraceae</taxon>
        <taxon>Asteroideae</taxon>
        <taxon>Anthemideae</taxon>
        <taxon>Anthemidinae</taxon>
        <taxon>Tanacetum</taxon>
    </lineage>
</organism>
<proteinExistence type="predicted"/>
<reference evidence="3" key="1">
    <citation type="journal article" date="2019" name="Sci. Rep.">
        <title>Draft genome of Tanacetum cinerariifolium, the natural source of mosquito coil.</title>
        <authorList>
            <person name="Yamashiro T."/>
            <person name="Shiraishi A."/>
            <person name="Satake H."/>
            <person name="Nakayama K."/>
        </authorList>
    </citation>
    <scope>NUCLEOTIDE SEQUENCE</scope>
</reference>
<protein>
    <submittedName>
        <fullName evidence="3">Retrovirus-related Pol polyprotein from transposon TNT 1-94</fullName>
    </submittedName>
</protein>
<accession>A0A6L2LDX4</accession>
<feature type="compositionally biased region" description="Polar residues" evidence="1">
    <location>
        <begin position="338"/>
        <end position="348"/>
    </location>
</feature>
<comment type="caution">
    <text evidence="3">The sequence shown here is derived from an EMBL/GenBank/DDBJ whole genome shotgun (WGS) entry which is preliminary data.</text>
</comment>
<dbReference type="Pfam" id="PF07727">
    <property type="entry name" value="RVT_2"/>
    <property type="match status" value="1"/>
</dbReference>
<name>A0A6L2LDX4_TANCI</name>
<dbReference type="AlphaFoldDB" id="A0A6L2LDX4"/>
<dbReference type="EMBL" id="BKCJ010003999">
    <property type="protein sequence ID" value="GEU58415.1"/>
    <property type="molecule type" value="Genomic_DNA"/>
</dbReference>
<dbReference type="InterPro" id="IPR013103">
    <property type="entry name" value="RVT_2"/>
</dbReference>